<comment type="caution">
    <text evidence="1">The sequence shown here is derived from an EMBL/GenBank/DDBJ whole genome shotgun (WGS) entry which is preliminary data.</text>
</comment>
<organism evidence="1 2">
    <name type="scientific">Characodon lateralis</name>
    <dbReference type="NCBI Taxonomy" id="208331"/>
    <lineage>
        <taxon>Eukaryota</taxon>
        <taxon>Metazoa</taxon>
        <taxon>Chordata</taxon>
        <taxon>Craniata</taxon>
        <taxon>Vertebrata</taxon>
        <taxon>Euteleostomi</taxon>
        <taxon>Actinopterygii</taxon>
        <taxon>Neopterygii</taxon>
        <taxon>Teleostei</taxon>
        <taxon>Neoteleostei</taxon>
        <taxon>Acanthomorphata</taxon>
        <taxon>Ovalentaria</taxon>
        <taxon>Atherinomorphae</taxon>
        <taxon>Cyprinodontiformes</taxon>
        <taxon>Goodeidae</taxon>
        <taxon>Characodon</taxon>
    </lineage>
</organism>
<proteinExistence type="predicted"/>
<dbReference type="EMBL" id="JAHUTJ010080977">
    <property type="protein sequence ID" value="MED6295596.1"/>
    <property type="molecule type" value="Genomic_DNA"/>
</dbReference>
<accession>A0ABU7F839</accession>
<dbReference type="Proteomes" id="UP001352852">
    <property type="component" value="Unassembled WGS sequence"/>
</dbReference>
<name>A0ABU7F839_9TELE</name>
<evidence type="ECO:0000313" key="1">
    <source>
        <dbReference type="EMBL" id="MED6295596.1"/>
    </source>
</evidence>
<reference evidence="1 2" key="1">
    <citation type="submission" date="2021-06" db="EMBL/GenBank/DDBJ databases">
        <authorList>
            <person name="Palmer J.M."/>
        </authorList>
    </citation>
    <scope>NUCLEOTIDE SEQUENCE [LARGE SCALE GENOMIC DNA]</scope>
    <source>
        <strain evidence="1 2">CL_MEX2019</strain>
        <tissue evidence="1">Muscle</tissue>
    </source>
</reference>
<keyword evidence="2" id="KW-1185">Reference proteome</keyword>
<evidence type="ECO:0000313" key="2">
    <source>
        <dbReference type="Proteomes" id="UP001352852"/>
    </source>
</evidence>
<protein>
    <submittedName>
        <fullName evidence="1">Uncharacterized protein</fullName>
    </submittedName>
</protein>
<sequence>MNNRIYHITANRNQNYMGPAANLPSCFHKYSTASRKNTSKKTIQHISGCKTTRTRTIGSFQYSSSPPKCSHSFLKPLQRSGFRSMRSTRCYLVTLFHQVLSQFWFLNSPTIPDSDRSGLQAYPPLPQPLECCFP</sequence>
<gene>
    <name evidence="1" type="ORF">CHARACLAT_033446</name>
</gene>